<reference evidence="4" key="2">
    <citation type="submission" date="2023-05" db="EMBL/GenBank/DDBJ databases">
        <authorList>
            <person name="Fouks B."/>
        </authorList>
    </citation>
    <scope>NUCLEOTIDE SEQUENCE</scope>
    <source>
        <strain evidence="4">Stay&amp;Tobe</strain>
        <tissue evidence="4">Testes</tissue>
    </source>
</reference>
<evidence type="ECO:0000256" key="2">
    <source>
        <dbReference type="ARBA" id="ARBA00022490"/>
    </source>
</evidence>
<comment type="caution">
    <text evidence="4">The sequence shown here is derived from an EMBL/GenBank/DDBJ whole genome shotgun (WGS) entry which is preliminary data.</text>
</comment>
<dbReference type="PANTHER" id="PTHR21331">
    <property type="entry name" value="BRCA1-ASSOCIATED ATM ACTIVATOR 1"/>
    <property type="match status" value="1"/>
</dbReference>
<comment type="similarity">
    <text evidence="3">Belongs to the BRAT1 family.</text>
</comment>
<sequence length="805" mass="91939">KLGGKTILQLFVREARVLYILRESQKFLVELLDRLGDEDLDLAGNIMPPKCVSISRCSPLNKDNMRELSCQHSLRPRSSSFSLPVISHRDLHSLTCERIQCPKINQLLWMDLNIEKYNEMIAGKVSRLLTFLYFAGLERDASDNKIPYMTVKAMEKKIYNLLALHISRKSVINFMSVTVQCQFCWNKIYKSVSTDNQSGAKHFNFDTQLIVFQVLPMLTCLRNKKNFSNNECLEMFTNKIFQLTSEDTQRLAYTYRDLLLLEEDKNKYAHQAMLSILQIKDIINRAFMYNLKDYIINEPSATDGLTGPEFAVQHPEQLGAVLDGLTSLIRAFQITWRESVETICLFGFTQLLMRNPNLSPKVSIIYIKINFGKKHHELCVQGLQLMQVAIQNFMPPNLALLMNTLKGSSIDQLGPILHKRLHDINWDVRDSALEVLQVVTSIAEIRKFPAFQDHVVENELCPLVLVLAMDDTESYVRASAIKCLCAMVRVQRFWTDCLASQNLPKKMMAILQDESEGIVRREAAALLKEIYVHHKFLKAELGKVFTAMARAAMCDLHWEVKINALHFWEKVIEQQMSNQGMIDGIFPSVTFSKENRKIVTLTETEIKTRLNKVLEELCRIRCLQVLLTALQDHDLQVVYKAADIITTLNKVLRRHGLASNNVTSQPLPDLVSNCTPPNFRGVYDSYGCEVNGMTKTNVDSGEKESRFNHSEKIIESIVNETDINLLAAVYQDRLNVDDQASGIVCPPENNVTVEKFLSSVSKLNLEEFIAQKSRWMDYCTDDLGSLLDDILSSRADKESNAMDCY</sequence>
<reference evidence="4" key="1">
    <citation type="journal article" date="2023" name="IScience">
        <title>Live-bearing cockroach genome reveals convergent evolutionary mechanisms linked to viviparity in insects and beyond.</title>
        <authorList>
            <person name="Fouks B."/>
            <person name="Harrison M.C."/>
            <person name="Mikhailova A.A."/>
            <person name="Marchal E."/>
            <person name="English S."/>
            <person name="Carruthers M."/>
            <person name="Jennings E.C."/>
            <person name="Chiamaka E.L."/>
            <person name="Frigard R.A."/>
            <person name="Pippel M."/>
            <person name="Attardo G.M."/>
            <person name="Benoit J.B."/>
            <person name="Bornberg-Bauer E."/>
            <person name="Tobe S.S."/>
        </authorList>
    </citation>
    <scope>NUCLEOTIDE SEQUENCE</scope>
    <source>
        <strain evidence="4">Stay&amp;Tobe</strain>
    </source>
</reference>
<dbReference type="InterPro" id="IPR038904">
    <property type="entry name" value="BRAT1"/>
</dbReference>
<organism evidence="4 5">
    <name type="scientific">Diploptera punctata</name>
    <name type="common">Pacific beetle cockroach</name>
    <dbReference type="NCBI Taxonomy" id="6984"/>
    <lineage>
        <taxon>Eukaryota</taxon>
        <taxon>Metazoa</taxon>
        <taxon>Ecdysozoa</taxon>
        <taxon>Arthropoda</taxon>
        <taxon>Hexapoda</taxon>
        <taxon>Insecta</taxon>
        <taxon>Pterygota</taxon>
        <taxon>Neoptera</taxon>
        <taxon>Polyneoptera</taxon>
        <taxon>Dictyoptera</taxon>
        <taxon>Blattodea</taxon>
        <taxon>Blaberoidea</taxon>
        <taxon>Blaberidae</taxon>
        <taxon>Diplopterinae</taxon>
        <taxon>Diploptera</taxon>
    </lineage>
</organism>
<accession>A0AAD8E7P0</accession>
<protein>
    <recommendedName>
        <fullName evidence="6">BRCA1-associated ATM activator 1</fullName>
    </recommendedName>
</protein>
<evidence type="ECO:0000256" key="1">
    <source>
        <dbReference type="ARBA" id="ARBA00004496"/>
    </source>
</evidence>
<dbReference type="InterPro" id="IPR016024">
    <property type="entry name" value="ARM-type_fold"/>
</dbReference>
<dbReference type="GO" id="GO:0006974">
    <property type="term" value="P:DNA damage response"/>
    <property type="evidence" value="ECO:0007669"/>
    <property type="project" value="InterPro"/>
</dbReference>
<dbReference type="AlphaFoldDB" id="A0AAD8E7P0"/>
<dbReference type="GO" id="GO:0005737">
    <property type="term" value="C:cytoplasm"/>
    <property type="evidence" value="ECO:0007669"/>
    <property type="project" value="UniProtKB-SubCell"/>
</dbReference>
<proteinExistence type="inferred from homology"/>
<dbReference type="SUPFAM" id="SSF48371">
    <property type="entry name" value="ARM repeat"/>
    <property type="match status" value="1"/>
</dbReference>
<feature type="non-terminal residue" evidence="4">
    <location>
        <position position="805"/>
    </location>
</feature>
<evidence type="ECO:0008006" key="6">
    <source>
        <dbReference type="Google" id="ProtNLM"/>
    </source>
</evidence>
<evidence type="ECO:0000313" key="5">
    <source>
        <dbReference type="Proteomes" id="UP001233999"/>
    </source>
</evidence>
<dbReference type="Gene3D" id="1.25.10.10">
    <property type="entry name" value="Leucine-rich Repeat Variant"/>
    <property type="match status" value="1"/>
</dbReference>
<dbReference type="PANTHER" id="PTHR21331:SF2">
    <property type="entry name" value="BRCA1-ASSOCIATED ATM ACTIVATOR 1"/>
    <property type="match status" value="1"/>
</dbReference>
<keyword evidence="2" id="KW-0963">Cytoplasm</keyword>
<evidence type="ECO:0000313" key="4">
    <source>
        <dbReference type="EMBL" id="KAJ9580213.1"/>
    </source>
</evidence>
<keyword evidence="5" id="KW-1185">Reference proteome</keyword>
<gene>
    <name evidence="4" type="ORF">L9F63_004156</name>
</gene>
<evidence type="ECO:0000256" key="3">
    <source>
        <dbReference type="ARBA" id="ARBA00061308"/>
    </source>
</evidence>
<dbReference type="EMBL" id="JASPKZ010008356">
    <property type="protein sequence ID" value="KAJ9580213.1"/>
    <property type="molecule type" value="Genomic_DNA"/>
</dbReference>
<name>A0AAD8E7P0_DIPPU</name>
<dbReference type="GO" id="GO:0008283">
    <property type="term" value="P:cell population proliferation"/>
    <property type="evidence" value="ECO:0007669"/>
    <property type="project" value="InterPro"/>
</dbReference>
<dbReference type="GO" id="GO:0005634">
    <property type="term" value="C:nucleus"/>
    <property type="evidence" value="ECO:0007669"/>
    <property type="project" value="TreeGrafter"/>
</dbReference>
<dbReference type="InterPro" id="IPR011989">
    <property type="entry name" value="ARM-like"/>
</dbReference>
<dbReference type="Proteomes" id="UP001233999">
    <property type="component" value="Unassembled WGS sequence"/>
</dbReference>
<comment type="subcellular location">
    <subcellularLocation>
        <location evidence="1">Cytoplasm</location>
    </subcellularLocation>
</comment>